<dbReference type="InterPro" id="IPR010730">
    <property type="entry name" value="HET"/>
</dbReference>
<protein>
    <recommendedName>
        <fullName evidence="2">Heterokaryon incompatibility domain-containing protein</fullName>
    </recommendedName>
</protein>
<dbReference type="RefSeq" id="XP_007830649.1">
    <property type="nucleotide sequence ID" value="XM_007832458.1"/>
</dbReference>
<evidence type="ECO:0000313" key="3">
    <source>
        <dbReference type="EMBL" id="ETS85852.1"/>
    </source>
</evidence>
<dbReference type="EMBL" id="KI912110">
    <property type="protein sequence ID" value="ETS85852.1"/>
    <property type="molecule type" value="Genomic_DNA"/>
</dbReference>
<dbReference type="OrthoDB" id="5428863at2759"/>
<keyword evidence="4" id="KW-1185">Reference proteome</keyword>
<dbReference type="STRING" id="1229662.W3XK62"/>
<feature type="domain" description="Heterokaryon incompatibility" evidence="2">
    <location>
        <begin position="210"/>
        <end position="353"/>
    </location>
</feature>
<feature type="compositionally biased region" description="Basic and acidic residues" evidence="1">
    <location>
        <begin position="629"/>
        <end position="643"/>
    </location>
</feature>
<organism evidence="3 4">
    <name type="scientific">Pestalotiopsis fici (strain W106-1 / CGMCC3.15140)</name>
    <dbReference type="NCBI Taxonomy" id="1229662"/>
    <lineage>
        <taxon>Eukaryota</taxon>
        <taxon>Fungi</taxon>
        <taxon>Dikarya</taxon>
        <taxon>Ascomycota</taxon>
        <taxon>Pezizomycotina</taxon>
        <taxon>Sordariomycetes</taxon>
        <taxon>Xylariomycetidae</taxon>
        <taxon>Amphisphaeriales</taxon>
        <taxon>Sporocadaceae</taxon>
        <taxon>Pestalotiopsis</taxon>
    </lineage>
</organism>
<dbReference type="Pfam" id="PF06985">
    <property type="entry name" value="HET"/>
    <property type="match status" value="1"/>
</dbReference>
<feature type="region of interest" description="Disordered" evidence="1">
    <location>
        <begin position="654"/>
        <end position="673"/>
    </location>
</feature>
<dbReference type="PANTHER" id="PTHR33112">
    <property type="entry name" value="DOMAIN PROTEIN, PUTATIVE-RELATED"/>
    <property type="match status" value="1"/>
</dbReference>
<gene>
    <name evidence="3" type="ORF">PFICI_03877</name>
</gene>
<accession>W3XK62</accession>
<dbReference type="eggNOG" id="KOG0504">
    <property type="taxonomic scope" value="Eukaryota"/>
</dbReference>
<dbReference type="KEGG" id="pfy:PFICI_03877"/>
<dbReference type="InParanoid" id="W3XK62"/>
<feature type="region of interest" description="Disordered" evidence="1">
    <location>
        <begin position="597"/>
        <end position="646"/>
    </location>
</feature>
<evidence type="ECO:0000313" key="4">
    <source>
        <dbReference type="Proteomes" id="UP000030651"/>
    </source>
</evidence>
<dbReference type="AlphaFoldDB" id="W3XK62"/>
<dbReference type="HOGENOM" id="CLU_360960_0_0_1"/>
<name>W3XK62_PESFW</name>
<dbReference type="GeneID" id="19268890"/>
<dbReference type="PANTHER" id="PTHR33112:SF1">
    <property type="entry name" value="HETEROKARYON INCOMPATIBILITY DOMAIN-CONTAINING PROTEIN"/>
    <property type="match status" value="1"/>
</dbReference>
<reference evidence="4" key="1">
    <citation type="journal article" date="2015" name="BMC Genomics">
        <title>Genomic and transcriptomic analysis of the endophytic fungus Pestalotiopsis fici reveals its lifestyle and high potential for synthesis of natural products.</title>
        <authorList>
            <person name="Wang X."/>
            <person name="Zhang X."/>
            <person name="Liu L."/>
            <person name="Xiang M."/>
            <person name="Wang W."/>
            <person name="Sun X."/>
            <person name="Che Y."/>
            <person name="Guo L."/>
            <person name="Liu G."/>
            <person name="Guo L."/>
            <person name="Wang C."/>
            <person name="Yin W.B."/>
            <person name="Stadler M."/>
            <person name="Zhang X."/>
            <person name="Liu X."/>
        </authorList>
    </citation>
    <scope>NUCLEOTIDE SEQUENCE [LARGE SCALE GENOMIC DNA]</scope>
    <source>
        <strain evidence="4">W106-1 / CGMCC3.15140</strain>
    </source>
</reference>
<dbReference type="Proteomes" id="UP000030651">
    <property type="component" value="Unassembled WGS sequence"/>
</dbReference>
<proteinExistence type="predicted"/>
<sequence length="775" mass="87833">MDTICEACRAIDFEKALQISAEQLRSIRDPFNKLTFTEPWILLEENTTRFENAETASCPLCYSLYLSLCPCEDEWSEPETRDAAALSPFDLQALSFNENCLWAQGDVDPANDCQILLATRGMTSSNGNYAYHVKRESGYVVCLPKERRERPFIPREIPDHFDVRKARSWLRSCKKDHGPLCNQDVGMIPGMKVIDCDTLTVVEAEPEMIWVALSYVWGRPVWGHPKPDRHSADPESIPLAQRMSKTVKDAVKVTKSLGYKYLWVDRFCIDQGNWRHKQSQIGQMDAIYRGADLTIIAAAGEDENHGLPGVGDTGRKKQHIVELDSCTILSTGPDPAVEAQQSCWSSRGWTFQEDLLSRRRLFFTDHQSWFECGNACWMEGLGGPELCDSLDEIHATAGAKVLVRSRLSSYHDIHIDHVEGRDSADAQTLGLFFQLAHQYSQRKLTFHSDILNAFEGVSRYLRNNGPQLSHFLGIPYIPSLLGLEAAEKYWVFSLCWFHSSEVTLRMNPSLSWSWSGWTGEVQWMTNRPEGSLQIIPKIRNIQTKNNGETVPWDAFLRSWSPNKSKVNDPALYFEARVVPSYMFIQYSPELHGGGAWESGAYNADDGQSDQPADMVDGQDDGNTTAHSVDLSEHGEEGLGKPEVDDVDDLFDNTAFTPHLSDGRDSDSVTSELDPQDWKNWRVGKHQLLEHSQPPCTPLEFIKNLDDNGWTCLLLADYDGNAGYTHRRFLLVVRWRDDGTAYRVGALVLNQHYYVDEDAKDFFDESDLSWRSVCLV</sequence>
<evidence type="ECO:0000256" key="1">
    <source>
        <dbReference type="SAM" id="MobiDB-lite"/>
    </source>
</evidence>
<evidence type="ECO:0000259" key="2">
    <source>
        <dbReference type="Pfam" id="PF06985"/>
    </source>
</evidence>